<dbReference type="GO" id="GO:0016740">
    <property type="term" value="F:transferase activity"/>
    <property type="evidence" value="ECO:0007669"/>
    <property type="project" value="UniProtKB-KW"/>
</dbReference>
<comment type="caution">
    <text evidence="8">The sequence shown here is derived from an EMBL/GenBank/DDBJ whole genome shotgun (WGS) entry which is preliminary data.</text>
</comment>
<dbReference type="GO" id="GO:0009401">
    <property type="term" value="P:phosphoenolpyruvate-dependent sugar phosphotransferase system"/>
    <property type="evidence" value="ECO:0007669"/>
    <property type="project" value="UniProtKB-KW"/>
</dbReference>
<reference evidence="8" key="1">
    <citation type="journal article" date="2014" name="Int. J. Syst. Evol. Microbiol.">
        <title>Complete genome sequence of Corynebacterium casei LMG S-19264T (=DSM 44701T), isolated from a smear-ripened cheese.</title>
        <authorList>
            <consortium name="US DOE Joint Genome Institute (JGI-PGF)"/>
            <person name="Walter F."/>
            <person name="Albersmeier A."/>
            <person name="Kalinowski J."/>
            <person name="Ruckert C."/>
        </authorList>
    </citation>
    <scope>NUCLEOTIDE SEQUENCE</scope>
    <source>
        <strain evidence="8">CGMCC 1.15454</strain>
    </source>
</reference>
<accession>A0A9W5TWT6</accession>
<dbReference type="PIRSF" id="PIRSF000699">
    <property type="entry name" value="PTS_IILac_III"/>
    <property type="match status" value="1"/>
</dbReference>
<keyword evidence="3" id="KW-0808">Transferase</keyword>
<keyword evidence="4" id="KW-0598">Phosphotransferase system</keyword>
<evidence type="ECO:0000256" key="7">
    <source>
        <dbReference type="PROSITE-ProRule" id="PRU00418"/>
    </source>
</evidence>
<sequence>MPNDNNNQHVDELTELSMNIILHAGNARKHVMDALVEVETENHSKAEELLELANQEIVTAHRLQTSTLQKEAEGEQIRYSTLFSHAQDTLMTTKSELLLSERFISIIKRIQSKREG</sequence>
<protein>
    <submittedName>
        <fullName evidence="8">PTS lactose transporter subunit IIA</fullName>
    </submittedName>
</protein>
<evidence type="ECO:0000256" key="1">
    <source>
        <dbReference type="ARBA" id="ARBA00022448"/>
    </source>
</evidence>
<evidence type="ECO:0000256" key="4">
    <source>
        <dbReference type="ARBA" id="ARBA00022683"/>
    </source>
</evidence>
<comment type="cofactor">
    <cofactor evidence="6">
        <name>Mg(2+)</name>
        <dbReference type="ChEBI" id="CHEBI:18420"/>
    </cofactor>
    <text evidence="6">Binds 1 Mg(2+) ion per trimer.</text>
</comment>
<dbReference type="RefSeq" id="WP_188724886.1">
    <property type="nucleotide sequence ID" value="NZ_BMJD01000009.1"/>
</dbReference>
<feature type="modified residue" description="Phosphohistidine; by HPr" evidence="7">
    <location>
        <position position="85"/>
    </location>
</feature>
<keyword evidence="2" id="KW-0762">Sugar transport</keyword>
<dbReference type="Pfam" id="PF02255">
    <property type="entry name" value="PTS_IIA"/>
    <property type="match status" value="1"/>
</dbReference>
<evidence type="ECO:0000256" key="5">
    <source>
        <dbReference type="PIRSR" id="PIRSR000699-1"/>
    </source>
</evidence>
<keyword evidence="9" id="KW-1185">Reference proteome</keyword>
<dbReference type="PROSITE" id="PS51095">
    <property type="entry name" value="PTS_EIIA_TYPE_3"/>
    <property type="match status" value="1"/>
</dbReference>
<gene>
    <name evidence="8" type="ORF">GCM10011409_15520</name>
</gene>
<dbReference type="EMBL" id="BMJD01000009">
    <property type="protein sequence ID" value="GGB38901.1"/>
    <property type="molecule type" value="Genomic_DNA"/>
</dbReference>
<organism evidence="8 9">
    <name type="scientific">Lentibacillus populi</name>
    <dbReference type="NCBI Taxonomy" id="1827502"/>
    <lineage>
        <taxon>Bacteria</taxon>
        <taxon>Bacillati</taxon>
        <taxon>Bacillota</taxon>
        <taxon>Bacilli</taxon>
        <taxon>Bacillales</taxon>
        <taxon>Bacillaceae</taxon>
        <taxon>Lentibacillus</taxon>
    </lineage>
</organism>
<dbReference type="Gene3D" id="1.20.58.80">
    <property type="entry name" value="Phosphotransferase system, lactose/cellobiose-type IIA subunit"/>
    <property type="match status" value="1"/>
</dbReference>
<feature type="binding site" evidence="6">
    <location>
        <position position="88"/>
    </location>
    <ligand>
        <name>Mg(2+)</name>
        <dbReference type="ChEBI" id="CHEBI:18420"/>
        <note>ligand shared between all trimeric partners</note>
    </ligand>
</feature>
<evidence type="ECO:0000313" key="8">
    <source>
        <dbReference type="EMBL" id="GGB38901.1"/>
    </source>
</evidence>
<keyword evidence="6" id="KW-0479">Metal-binding</keyword>
<evidence type="ECO:0000256" key="2">
    <source>
        <dbReference type="ARBA" id="ARBA00022597"/>
    </source>
</evidence>
<evidence type="ECO:0000256" key="3">
    <source>
        <dbReference type="ARBA" id="ARBA00022679"/>
    </source>
</evidence>
<reference evidence="8" key="2">
    <citation type="submission" date="2020-09" db="EMBL/GenBank/DDBJ databases">
        <authorList>
            <person name="Sun Q."/>
            <person name="Zhou Y."/>
        </authorList>
    </citation>
    <scope>NUCLEOTIDE SEQUENCE</scope>
    <source>
        <strain evidence="8">CGMCC 1.15454</strain>
    </source>
</reference>
<dbReference type="PANTHER" id="PTHR34382:SF7">
    <property type="entry name" value="PTS SYSTEM N,N'-DIACETYLCHITOBIOSE-SPECIFIC EIIA COMPONENT"/>
    <property type="match status" value="1"/>
</dbReference>
<name>A0A9W5TWT6_9BACI</name>
<evidence type="ECO:0000256" key="6">
    <source>
        <dbReference type="PIRSR" id="PIRSR000699-2"/>
    </source>
</evidence>
<keyword evidence="1" id="KW-0813">Transport</keyword>
<evidence type="ECO:0000313" key="9">
    <source>
        <dbReference type="Proteomes" id="UP000621492"/>
    </source>
</evidence>
<dbReference type="InterPro" id="IPR003188">
    <property type="entry name" value="PTS_IIA_lac/cel"/>
</dbReference>
<proteinExistence type="predicted"/>
<dbReference type="InterPro" id="IPR036542">
    <property type="entry name" value="PTS_IIA_lac/cel_sf"/>
</dbReference>
<keyword evidence="6" id="KW-0460">Magnesium</keyword>
<dbReference type="PANTHER" id="PTHR34382">
    <property type="entry name" value="PTS SYSTEM N,N'-DIACETYLCHITOBIOSE-SPECIFIC EIIA COMPONENT"/>
    <property type="match status" value="1"/>
</dbReference>
<dbReference type="SUPFAM" id="SSF46973">
    <property type="entry name" value="Enzyme IIa from lactose specific PTS, IIa-lac"/>
    <property type="match status" value="1"/>
</dbReference>
<dbReference type="GO" id="GO:0046872">
    <property type="term" value="F:metal ion binding"/>
    <property type="evidence" value="ECO:0007669"/>
    <property type="project" value="UniProtKB-KW"/>
</dbReference>
<dbReference type="Proteomes" id="UP000621492">
    <property type="component" value="Unassembled WGS sequence"/>
</dbReference>
<feature type="active site" description="Tele-phosphohistidine intermediate" evidence="5">
    <location>
        <position position="85"/>
    </location>
</feature>
<dbReference type="CDD" id="cd00215">
    <property type="entry name" value="PTS_IIA_lac"/>
    <property type="match status" value="1"/>
</dbReference>
<dbReference type="AlphaFoldDB" id="A0A9W5TWT6"/>